<dbReference type="InterPro" id="IPR017451">
    <property type="entry name" value="F-box-assoc_interact_dom"/>
</dbReference>
<dbReference type="SMART" id="SM00256">
    <property type="entry name" value="FBOX"/>
    <property type="match status" value="1"/>
</dbReference>
<dbReference type="InterPro" id="IPR050796">
    <property type="entry name" value="SCF_F-box_component"/>
</dbReference>
<evidence type="ECO:0000259" key="2">
    <source>
        <dbReference type="PROSITE" id="PS50181"/>
    </source>
</evidence>
<dbReference type="PANTHER" id="PTHR31672:SF2">
    <property type="entry name" value="F-BOX DOMAIN-CONTAINING PROTEIN"/>
    <property type="match status" value="1"/>
</dbReference>
<dbReference type="InterPro" id="IPR036047">
    <property type="entry name" value="F-box-like_dom_sf"/>
</dbReference>
<protein>
    <recommendedName>
        <fullName evidence="2">F-box domain-containing protein</fullName>
    </recommendedName>
</protein>
<comment type="caution">
    <text evidence="3">The sequence shown here is derived from an EMBL/GenBank/DDBJ whole genome shotgun (WGS) entry which is preliminary data.</text>
</comment>
<dbReference type="EMBL" id="JBJKBG010000005">
    <property type="protein sequence ID" value="KAL3737579.1"/>
    <property type="molecule type" value="Genomic_DNA"/>
</dbReference>
<dbReference type="InterPro" id="IPR056592">
    <property type="entry name" value="Beta-prop_At3g26010-like"/>
</dbReference>
<dbReference type="Pfam" id="PF24750">
    <property type="entry name" value="b-prop_At3g26010-like"/>
    <property type="match status" value="1"/>
</dbReference>
<organism evidence="3 4">
    <name type="scientific">Eucalyptus globulus</name>
    <name type="common">Tasmanian blue gum</name>
    <dbReference type="NCBI Taxonomy" id="34317"/>
    <lineage>
        <taxon>Eukaryota</taxon>
        <taxon>Viridiplantae</taxon>
        <taxon>Streptophyta</taxon>
        <taxon>Embryophyta</taxon>
        <taxon>Tracheophyta</taxon>
        <taxon>Spermatophyta</taxon>
        <taxon>Magnoliopsida</taxon>
        <taxon>eudicotyledons</taxon>
        <taxon>Gunneridae</taxon>
        <taxon>Pentapetalae</taxon>
        <taxon>rosids</taxon>
        <taxon>malvids</taxon>
        <taxon>Myrtales</taxon>
        <taxon>Myrtaceae</taxon>
        <taxon>Myrtoideae</taxon>
        <taxon>Eucalypteae</taxon>
        <taxon>Eucalyptus</taxon>
    </lineage>
</organism>
<dbReference type="Proteomes" id="UP001634007">
    <property type="component" value="Unassembled WGS sequence"/>
</dbReference>
<dbReference type="Pfam" id="PF00646">
    <property type="entry name" value="F-box"/>
    <property type="match status" value="1"/>
</dbReference>
<feature type="domain" description="F-box" evidence="2">
    <location>
        <begin position="30"/>
        <end position="76"/>
    </location>
</feature>
<dbReference type="Gene3D" id="2.120.10.80">
    <property type="entry name" value="Kelch-type beta propeller"/>
    <property type="match status" value="1"/>
</dbReference>
<dbReference type="InterPro" id="IPR001810">
    <property type="entry name" value="F-box_dom"/>
</dbReference>
<dbReference type="CDD" id="cd09917">
    <property type="entry name" value="F-box_SF"/>
    <property type="match status" value="1"/>
</dbReference>
<keyword evidence="4" id="KW-1185">Reference proteome</keyword>
<gene>
    <name evidence="3" type="ORF">ACJRO7_019160</name>
</gene>
<dbReference type="Gene3D" id="1.20.1280.50">
    <property type="match status" value="1"/>
</dbReference>
<feature type="compositionally biased region" description="Basic and acidic residues" evidence="1">
    <location>
        <begin position="11"/>
        <end position="20"/>
    </location>
</feature>
<feature type="region of interest" description="Disordered" evidence="1">
    <location>
        <begin position="1"/>
        <end position="20"/>
    </location>
</feature>
<name>A0ABD3KGY6_EUCGL</name>
<dbReference type="SUPFAM" id="SSF81383">
    <property type="entry name" value="F-box domain"/>
    <property type="match status" value="1"/>
</dbReference>
<dbReference type="PANTHER" id="PTHR31672">
    <property type="entry name" value="BNACNNG10540D PROTEIN"/>
    <property type="match status" value="1"/>
</dbReference>
<reference evidence="3 4" key="1">
    <citation type="submission" date="2024-11" db="EMBL/GenBank/DDBJ databases">
        <title>Chromosome-level genome assembly of Eucalyptus globulus Labill. provides insights into its genome evolution.</title>
        <authorList>
            <person name="Li X."/>
        </authorList>
    </citation>
    <scope>NUCLEOTIDE SEQUENCE [LARGE SCALE GENOMIC DNA]</scope>
    <source>
        <strain evidence="3">CL2024</strain>
        <tissue evidence="3">Fresh tender leaves</tissue>
    </source>
</reference>
<dbReference type="NCBIfam" id="TIGR01640">
    <property type="entry name" value="F_box_assoc_1"/>
    <property type="match status" value="1"/>
</dbReference>
<evidence type="ECO:0000313" key="4">
    <source>
        <dbReference type="Proteomes" id="UP001634007"/>
    </source>
</evidence>
<dbReference type="InterPro" id="IPR011043">
    <property type="entry name" value="Gal_Oxase/kelch_b-propeller"/>
</dbReference>
<dbReference type="SUPFAM" id="SSF50965">
    <property type="entry name" value="Galactose oxidase, central domain"/>
    <property type="match status" value="1"/>
</dbReference>
<dbReference type="AlphaFoldDB" id="A0ABD3KGY6"/>
<dbReference type="InterPro" id="IPR015915">
    <property type="entry name" value="Kelch-typ_b-propeller"/>
</dbReference>
<proteinExistence type="predicted"/>
<dbReference type="PROSITE" id="PS50181">
    <property type="entry name" value="FBOX"/>
    <property type="match status" value="1"/>
</dbReference>
<sequence>MEGETLPADQDVPRDDNKPRECECNAEGSLVSTDWFPDDLLEQILACLPFADLVRAGVVCTRWRRITNSETFRKKLLHGVSHRPRFVLHGFLGQPACAYDPVHNVWCKLKLPRFEFRYYSSILGFASSTGLICVYGKSEGGIDQLCVCNPLTRICRHIAPAPSVESQLFATLAISVSRTTPSYRVSLVTSKIPPGTQVGYELSIHLYDSETEMWKTCTTVYLRGWRCCAESAICDGVVYFLFFSPSTASRENRYGLVMYDLSGRCSNDLLASFVPVPHPHGYGRLMNMKEKLVLVMDIDGYNGVGIWVLNGREWHEIARSPDDYFPGLGSNARLRSCGLNDLIYIWSGDGHDHPSPYIATFDMNQKQWSRNNLATVPSQDYKGFCFEPQLDIVP</sequence>
<evidence type="ECO:0000256" key="1">
    <source>
        <dbReference type="SAM" id="MobiDB-lite"/>
    </source>
</evidence>
<accession>A0ABD3KGY6</accession>
<evidence type="ECO:0000313" key="3">
    <source>
        <dbReference type="EMBL" id="KAL3737579.1"/>
    </source>
</evidence>